<evidence type="ECO:0000256" key="5">
    <source>
        <dbReference type="ARBA" id="ARBA00023136"/>
    </source>
</evidence>
<keyword evidence="4 8" id="KW-1133">Transmembrane helix</keyword>
<keyword evidence="3 8" id="KW-0812">Transmembrane</keyword>
<comment type="similarity">
    <text evidence="2">Belongs to the IFI6/IFI27 family.</text>
</comment>
<sequence length="332" mass="35444">MPQTSNIDTYYLEGWKMSTFNGGANEDVHIWIREVDAKLKQYHVPREDWVPVAQRFLGEELQEVMQDTREGIEKLERKGWNWDRFTSVLILIHDEVKKEAAANDIESASDIISRLRREHPIKTAAAAIGLIALGGITVGPAILVGTLNVLGFSASGVVGGSIAAGIQSAFYGGYVASGSVFALAQSAAAGGIVVTAGPIQALSAGAMALGAWFGFGRSGTTDGGSTDQSKVVDPEEKDSKPAGFGRSGTTDGGGTIPPEGKDSPVLDPREEGSKLAPERNEQNEHDQRFFAVVRKPETILPHELEVISTPATTNSVSLYRRSMKQGITPPQA</sequence>
<evidence type="ECO:0000313" key="10">
    <source>
        <dbReference type="Proteomes" id="UP001215598"/>
    </source>
</evidence>
<feature type="transmembrane region" description="Helical" evidence="8">
    <location>
        <begin position="124"/>
        <end position="143"/>
    </location>
</feature>
<dbReference type="InterPro" id="IPR038213">
    <property type="entry name" value="IFI6/IFI27-like_sf"/>
</dbReference>
<evidence type="ECO:0000256" key="4">
    <source>
        <dbReference type="ARBA" id="ARBA00022989"/>
    </source>
</evidence>
<keyword evidence="6" id="KW-0175">Coiled coil</keyword>
<accession>A0AAD7IY93</accession>
<comment type="subcellular location">
    <subcellularLocation>
        <location evidence="1">Membrane</location>
        <topology evidence="1">Multi-pass membrane protein</topology>
    </subcellularLocation>
</comment>
<gene>
    <name evidence="9" type="ORF">B0H16DRAFT_1690905</name>
</gene>
<name>A0AAD7IY93_9AGAR</name>
<keyword evidence="5 8" id="KW-0472">Membrane</keyword>
<dbReference type="Gene3D" id="6.10.110.10">
    <property type="match status" value="1"/>
</dbReference>
<evidence type="ECO:0000256" key="7">
    <source>
        <dbReference type="SAM" id="MobiDB-lite"/>
    </source>
</evidence>
<keyword evidence="10" id="KW-1185">Reference proteome</keyword>
<evidence type="ECO:0000256" key="2">
    <source>
        <dbReference type="ARBA" id="ARBA00007262"/>
    </source>
</evidence>
<dbReference type="Proteomes" id="UP001215598">
    <property type="component" value="Unassembled WGS sequence"/>
</dbReference>
<evidence type="ECO:0000256" key="8">
    <source>
        <dbReference type="SAM" id="Phobius"/>
    </source>
</evidence>
<feature type="compositionally biased region" description="Basic and acidic residues" evidence="7">
    <location>
        <begin position="259"/>
        <end position="288"/>
    </location>
</feature>
<evidence type="ECO:0000256" key="1">
    <source>
        <dbReference type="ARBA" id="ARBA00004141"/>
    </source>
</evidence>
<dbReference type="InterPro" id="IPR009311">
    <property type="entry name" value="IFI6/IFI27-like"/>
</dbReference>
<dbReference type="GO" id="GO:0016020">
    <property type="term" value="C:membrane"/>
    <property type="evidence" value="ECO:0007669"/>
    <property type="project" value="UniProtKB-SubCell"/>
</dbReference>
<feature type="coiled-coil region" evidence="6">
    <location>
        <begin position="58"/>
        <end position="118"/>
    </location>
</feature>
<dbReference type="EMBL" id="JARKIB010000057">
    <property type="protein sequence ID" value="KAJ7752887.1"/>
    <property type="molecule type" value="Genomic_DNA"/>
</dbReference>
<evidence type="ECO:0000256" key="6">
    <source>
        <dbReference type="SAM" id="Coils"/>
    </source>
</evidence>
<feature type="compositionally biased region" description="Basic and acidic residues" evidence="7">
    <location>
        <begin position="230"/>
        <end position="240"/>
    </location>
</feature>
<feature type="region of interest" description="Disordered" evidence="7">
    <location>
        <begin position="220"/>
        <end position="288"/>
    </location>
</feature>
<evidence type="ECO:0000313" key="9">
    <source>
        <dbReference type="EMBL" id="KAJ7752887.1"/>
    </source>
</evidence>
<dbReference type="PANTHER" id="PTHR16932:SF18">
    <property type="entry name" value="INTERFERON, ALPHA-INDUCIBLE PROTEIN 27-LIKE 2"/>
    <property type="match status" value="1"/>
</dbReference>
<protein>
    <submittedName>
        <fullName evidence="9">Uncharacterized protein</fullName>
    </submittedName>
</protein>
<dbReference type="PANTHER" id="PTHR16932">
    <property type="entry name" value="INTERFERON ALPHA-INDUCIBLE PROTEIN 27"/>
    <property type="match status" value="1"/>
</dbReference>
<organism evidence="9 10">
    <name type="scientific">Mycena metata</name>
    <dbReference type="NCBI Taxonomy" id="1033252"/>
    <lineage>
        <taxon>Eukaryota</taxon>
        <taxon>Fungi</taxon>
        <taxon>Dikarya</taxon>
        <taxon>Basidiomycota</taxon>
        <taxon>Agaricomycotina</taxon>
        <taxon>Agaricomycetes</taxon>
        <taxon>Agaricomycetidae</taxon>
        <taxon>Agaricales</taxon>
        <taxon>Marasmiineae</taxon>
        <taxon>Mycenaceae</taxon>
        <taxon>Mycena</taxon>
    </lineage>
</organism>
<evidence type="ECO:0000256" key="3">
    <source>
        <dbReference type="ARBA" id="ARBA00022692"/>
    </source>
</evidence>
<proteinExistence type="inferred from homology"/>
<dbReference type="Pfam" id="PF06140">
    <property type="entry name" value="Ifi-6-16"/>
    <property type="match status" value="1"/>
</dbReference>
<dbReference type="AlphaFoldDB" id="A0AAD7IY93"/>
<reference evidence="9" key="1">
    <citation type="submission" date="2023-03" db="EMBL/GenBank/DDBJ databases">
        <title>Massive genome expansion in bonnet fungi (Mycena s.s.) driven by repeated elements and novel gene families across ecological guilds.</title>
        <authorList>
            <consortium name="Lawrence Berkeley National Laboratory"/>
            <person name="Harder C.B."/>
            <person name="Miyauchi S."/>
            <person name="Viragh M."/>
            <person name="Kuo A."/>
            <person name="Thoen E."/>
            <person name="Andreopoulos B."/>
            <person name="Lu D."/>
            <person name="Skrede I."/>
            <person name="Drula E."/>
            <person name="Henrissat B."/>
            <person name="Morin E."/>
            <person name="Kohler A."/>
            <person name="Barry K."/>
            <person name="LaButti K."/>
            <person name="Morin E."/>
            <person name="Salamov A."/>
            <person name="Lipzen A."/>
            <person name="Mereny Z."/>
            <person name="Hegedus B."/>
            <person name="Baldrian P."/>
            <person name="Stursova M."/>
            <person name="Weitz H."/>
            <person name="Taylor A."/>
            <person name="Grigoriev I.V."/>
            <person name="Nagy L.G."/>
            <person name="Martin F."/>
            <person name="Kauserud H."/>
        </authorList>
    </citation>
    <scope>NUCLEOTIDE SEQUENCE</scope>
    <source>
        <strain evidence="9">CBHHK182m</strain>
    </source>
</reference>
<comment type="caution">
    <text evidence="9">The sequence shown here is derived from an EMBL/GenBank/DDBJ whole genome shotgun (WGS) entry which is preliminary data.</text>
</comment>